<dbReference type="HOGENOM" id="CLU_122545_0_0_1"/>
<gene>
    <name evidence="4" type="primary">6047868</name>
    <name evidence="3" type="ORF">CpipJ_CPIJ014527</name>
</gene>
<dbReference type="InParanoid" id="B0X5C9"/>
<dbReference type="VEuPathDB" id="VectorBase:CQUJHB001048"/>
<evidence type="ECO:0000259" key="2">
    <source>
        <dbReference type="PROSITE" id="PS50010"/>
    </source>
</evidence>
<dbReference type="SUPFAM" id="SSF48065">
    <property type="entry name" value="DBL homology domain (DH-domain)"/>
    <property type="match status" value="1"/>
</dbReference>
<dbReference type="InterPro" id="IPR000219">
    <property type="entry name" value="DH_dom"/>
</dbReference>
<dbReference type="InterPro" id="IPR035899">
    <property type="entry name" value="DBL_dom_sf"/>
</dbReference>
<reference evidence="4" key="2">
    <citation type="submission" date="2020-05" db="UniProtKB">
        <authorList>
            <consortium name="EnsemblMetazoa"/>
        </authorList>
    </citation>
    <scope>IDENTIFICATION</scope>
    <source>
        <strain evidence="4">JHB</strain>
    </source>
</reference>
<protein>
    <submittedName>
        <fullName evidence="3 4">UNC-89</fullName>
    </submittedName>
</protein>
<dbReference type="Proteomes" id="UP000002320">
    <property type="component" value="Unassembled WGS sequence"/>
</dbReference>
<dbReference type="EMBL" id="DS232375">
    <property type="protein sequence ID" value="EDS40814.1"/>
    <property type="molecule type" value="Genomic_DNA"/>
</dbReference>
<dbReference type="PROSITE" id="PS50010">
    <property type="entry name" value="DH_2"/>
    <property type="match status" value="1"/>
</dbReference>
<dbReference type="KEGG" id="cqu:CpipJ_CPIJ014527"/>
<organism>
    <name type="scientific">Culex quinquefasciatus</name>
    <name type="common">Southern house mosquito</name>
    <name type="synonym">Culex pungens</name>
    <dbReference type="NCBI Taxonomy" id="7176"/>
    <lineage>
        <taxon>Eukaryota</taxon>
        <taxon>Metazoa</taxon>
        <taxon>Ecdysozoa</taxon>
        <taxon>Arthropoda</taxon>
        <taxon>Hexapoda</taxon>
        <taxon>Insecta</taxon>
        <taxon>Pterygota</taxon>
        <taxon>Neoptera</taxon>
        <taxon>Endopterygota</taxon>
        <taxon>Diptera</taxon>
        <taxon>Nematocera</taxon>
        <taxon>Culicoidea</taxon>
        <taxon>Culicidae</taxon>
        <taxon>Culicinae</taxon>
        <taxon>Culicini</taxon>
        <taxon>Culex</taxon>
        <taxon>Culex</taxon>
    </lineage>
</organism>
<dbReference type="InterPro" id="IPR051336">
    <property type="entry name" value="RhoGEF_Guanine_NuclExch_SF"/>
</dbReference>
<evidence type="ECO:0000256" key="1">
    <source>
        <dbReference type="ARBA" id="ARBA00022658"/>
    </source>
</evidence>
<dbReference type="STRING" id="7176.B0X5C9"/>
<accession>B0X5C9</accession>
<dbReference type="EnsemblMetazoa" id="CPIJ014527-RA">
    <property type="protein sequence ID" value="CPIJ014527-PA"/>
    <property type="gene ID" value="CPIJ014527"/>
</dbReference>
<keyword evidence="5" id="KW-1185">Reference proteome</keyword>
<sequence length="191" mass="22257">MQAKTSPLIENICINVTTWKVRIFDGDDNAKAGWIPVSVLDIMHTDQAVFGEKANDAAYRREAVVRELIETEEEFGRDLQQVVENYIKYIDNPDNKIPRMIRDHKDDIFNNFKQIADFHNTVLIEGVKYNANNPKMIGKTFLRLERDFDKHVRYCRDVPAAQEFLAANDAVRDFFMNTKFDDHQQGKNGMR</sequence>
<evidence type="ECO:0000313" key="5">
    <source>
        <dbReference type="Proteomes" id="UP000002320"/>
    </source>
</evidence>
<proteinExistence type="predicted"/>
<dbReference type="eggNOG" id="KOG0689">
    <property type="taxonomic scope" value="Eukaryota"/>
</dbReference>
<name>B0X5C9_CULQU</name>
<evidence type="ECO:0000313" key="4">
    <source>
        <dbReference type="EnsemblMetazoa" id="CPIJ014527-PA"/>
    </source>
</evidence>
<reference evidence="3" key="1">
    <citation type="submission" date="2007-03" db="EMBL/GenBank/DDBJ databases">
        <title>Annotation of Culex pipiens quinquefasciatus.</title>
        <authorList>
            <consortium name="The Broad Institute Genome Sequencing Platform"/>
            <person name="Atkinson P.W."/>
            <person name="Hemingway J."/>
            <person name="Christensen B.M."/>
            <person name="Higgs S."/>
            <person name="Kodira C."/>
            <person name="Hannick L."/>
            <person name="Megy K."/>
            <person name="O'Leary S."/>
            <person name="Pearson M."/>
            <person name="Haas B.J."/>
            <person name="Mauceli E."/>
            <person name="Wortman J.R."/>
            <person name="Lee N.H."/>
            <person name="Guigo R."/>
            <person name="Stanke M."/>
            <person name="Alvarado L."/>
            <person name="Amedeo P."/>
            <person name="Antoine C.H."/>
            <person name="Arensburger P."/>
            <person name="Bidwell S.L."/>
            <person name="Crawford M."/>
            <person name="Camaro F."/>
            <person name="Devon K."/>
            <person name="Engels R."/>
            <person name="Hammond M."/>
            <person name="Howarth C."/>
            <person name="Koehrsen M."/>
            <person name="Lawson D."/>
            <person name="Montgomery P."/>
            <person name="Nene V."/>
            <person name="Nusbaum C."/>
            <person name="Puiu D."/>
            <person name="Romero-Severson J."/>
            <person name="Severson D.W."/>
            <person name="Shumway M."/>
            <person name="Sisk P."/>
            <person name="Stolte C."/>
            <person name="Zeng Q."/>
            <person name="Eisenstadt E."/>
            <person name="Fraser-Liggett C."/>
            <person name="Strausberg R."/>
            <person name="Galagan J."/>
            <person name="Birren B."/>
            <person name="Collins F.H."/>
        </authorList>
    </citation>
    <scope>NUCLEOTIDE SEQUENCE [LARGE SCALE GENOMIC DNA]</scope>
    <source>
        <strain evidence="3">JHB</strain>
    </source>
</reference>
<dbReference type="VEuPathDB" id="VectorBase:CPIJ014527"/>
<evidence type="ECO:0000313" key="3">
    <source>
        <dbReference type="EMBL" id="EDS40814.1"/>
    </source>
</evidence>
<dbReference type="GO" id="GO:0005085">
    <property type="term" value="F:guanyl-nucleotide exchange factor activity"/>
    <property type="evidence" value="ECO:0007669"/>
    <property type="project" value="UniProtKB-KW"/>
</dbReference>
<dbReference type="PANTHER" id="PTHR22826">
    <property type="entry name" value="RHO GUANINE EXCHANGE FACTOR-RELATED"/>
    <property type="match status" value="1"/>
</dbReference>
<dbReference type="Pfam" id="PF00621">
    <property type="entry name" value="RhoGEF"/>
    <property type="match status" value="1"/>
</dbReference>
<dbReference type="AlphaFoldDB" id="B0X5C9"/>
<dbReference type="GO" id="GO:0005737">
    <property type="term" value="C:cytoplasm"/>
    <property type="evidence" value="ECO:0007669"/>
    <property type="project" value="TreeGrafter"/>
</dbReference>
<keyword evidence="1" id="KW-0344">Guanine-nucleotide releasing factor</keyword>
<dbReference type="OrthoDB" id="2570713at2759"/>
<dbReference type="OMA" id="NICINVT"/>
<dbReference type="Gene3D" id="1.20.900.10">
    <property type="entry name" value="Dbl homology (DH) domain"/>
    <property type="match status" value="1"/>
</dbReference>
<feature type="domain" description="DH" evidence="2">
    <location>
        <begin position="60"/>
        <end position="165"/>
    </location>
</feature>